<dbReference type="Pfam" id="PF12215">
    <property type="entry name" value="Glyco_hydr_116N"/>
    <property type="match status" value="1"/>
</dbReference>
<organism evidence="3 4">
    <name type="scientific">Natronomicrosphaera hydrolytica</name>
    <dbReference type="NCBI Taxonomy" id="3242702"/>
    <lineage>
        <taxon>Bacteria</taxon>
        <taxon>Pseudomonadati</taxon>
        <taxon>Planctomycetota</taxon>
        <taxon>Phycisphaerae</taxon>
        <taxon>Phycisphaerales</taxon>
        <taxon>Phycisphaeraceae</taxon>
        <taxon>Natronomicrosphaera</taxon>
    </lineage>
</organism>
<sequence length="830" mass="92233">MSHRTYDGRYTGSQLDRIAYPLGGIGAGMICLEGGGALSHVSFRHQPDIFSQPMMFGAVCVKGDTPHARVLQGPVPSWKVMFPWSSALGQNSGNGGQGLILGLPRFAEADFAARFPFGTCTLRDPALPVSAAVTGWSPFLPGEADDSSLPVASLEYALHNTSDKPVEAVFSFHAENVMRFLKWGDLPAAQRSAHRVRPISGGFVLEQDGSDAVPHAAGAMAVTCDASATQVNCHWFRGGWFDPLTMVWRSIANGEVIEQGPPGDDPPSRGGSLYVPMTLEADERTTLRIRLSWFVPCSGLREGDEAEASADVDNGCDTSTTYQPWYASRFDNVEAVATYWHDHYDRLRRATQRFTDCFYETSLPSEVVDAVASNLTILKSPTILRQADGRIWAWEGCRDDRGCCPGSCTHVWNYAQSLSHLFPELERTLRQTEFHEAQNTEGHQAFRAPLPIRPAAHDFHAAADGQLGGILKVYREWRISGDSAWLKRLWPDLRQSLDYCIKRWDPAREGALREPHHNTYDIEFWGPDGMCNSIYVAALHAAVLMGQAVADDVAEYETLRDRARQFLETQLYDGEYFIQKIQWQDLRAGNPVAQAAKSMNLSYSAEARALIETEGPKYQYGTGCLSDGIIGDWFARVCGLPTVIDPGKVASHLTAVVRYNFRANLREHANPQRPTYALGDEAGLLLCSWPKEGEPSLPFVYSNEVWTGIEYQVASHLMMTGQVVNALKIVRAVRDRYDGMTRNPFNEYECGHWYARAMASYGLLQGMTGQWYDAVDQVLYLRPQVEGDFRAFLCTAQGYGIVGLRNGEPFLDVRHGEIPCQRIELLATQA</sequence>
<dbReference type="InterPro" id="IPR008928">
    <property type="entry name" value="6-hairpin_glycosidase_sf"/>
</dbReference>
<dbReference type="Proteomes" id="UP001575105">
    <property type="component" value="Unassembled WGS sequence"/>
</dbReference>
<name>A0ABV4U5A6_9BACT</name>
<feature type="domain" description="Glycosyl-hydrolase family 116 N-terminal" evidence="2">
    <location>
        <begin position="19"/>
        <end position="346"/>
    </location>
</feature>
<dbReference type="SUPFAM" id="SSF48208">
    <property type="entry name" value="Six-hairpin glycosidases"/>
    <property type="match status" value="1"/>
</dbReference>
<dbReference type="PANTHER" id="PTHR12654">
    <property type="entry name" value="BILE ACID BETA-GLUCOSIDASE-RELATED"/>
    <property type="match status" value="1"/>
</dbReference>
<proteinExistence type="predicted"/>
<dbReference type="EMBL" id="JBGUBD010000003">
    <property type="protein sequence ID" value="MFA9477926.1"/>
    <property type="molecule type" value="Genomic_DNA"/>
</dbReference>
<dbReference type="PANTHER" id="PTHR12654:SF0">
    <property type="entry name" value="NON-LYSOSOMAL GLUCOSYLCERAMIDASE"/>
    <property type="match status" value="1"/>
</dbReference>
<evidence type="ECO:0000259" key="2">
    <source>
        <dbReference type="Pfam" id="PF12215"/>
    </source>
</evidence>
<dbReference type="InterPro" id="IPR012341">
    <property type="entry name" value="6hp_glycosidase-like_sf"/>
</dbReference>
<evidence type="ECO:0000259" key="1">
    <source>
        <dbReference type="Pfam" id="PF04685"/>
    </source>
</evidence>
<comment type="caution">
    <text evidence="3">The sequence shown here is derived from an EMBL/GenBank/DDBJ whole genome shotgun (WGS) entry which is preliminary data.</text>
</comment>
<evidence type="ECO:0000313" key="4">
    <source>
        <dbReference type="Proteomes" id="UP001575105"/>
    </source>
</evidence>
<evidence type="ECO:0000313" key="3">
    <source>
        <dbReference type="EMBL" id="MFA9477926.1"/>
    </source>
</evidence>
<dbReference type="InterPro" id="IPR006775">
    <property type="entry name" value="GH116_catalytic"/>
</dbReference>
<protein>
    <submittedName>
        <fullName evidence="3">GH116 family glycosyl hydrolase</fullName>
    </submittedName>
</protein>
<dbReference type="InterPro" id="IPR024462">
    <property type="entry name" value="GH116_N"/>
</dbReference>
<dbReference type="Pfam" id="PF04685">
    <property type="entry name" value="DUF608"/>
    <property type="match status" value="1"/>
</dbReference>
<keyword evidence="4" id="KW-1185">Reference proteome</keyword>
<dbReference type="Gene3D" id="1.50.10.10">
    <property type="match status" value="1"/>
</dbReference>
<dbReference type="InterPro" id="IPR052566">
    <property type="entry name" value="Non-lysos_glucosylceramidase"/>
</dbReference>
<dbReference type="RefSeq" id="WP_425344850.1">
    <property type="nucleotide sequence ID" value="NZ_JBGUBD010000003.1"/>
</dbReference>
<gene>
    <name evidence="3" type="ORF">ACERK3_06400</name>
</gene>
<dbReference type="GO" id="GO:0016787">
    <property type="term" value="F:hydrolase activity"/>
    <property type="evidence" value="ECO:0007669"/>
    <property type="project" value="UniProtKB-KW"/>
</dbReference>
<reference evidence="3 4" key="1">
    <citation type="submission" date="2024-08" db="EMBL/GenBank/DDBJ databases">
        <title>Whole-genome sequencing of halo(alkali)philic microorganisms from hypersaline lakes.</title>
        <authorList>
            <person name="Sorokin D.Y."/>
            <person name="Merkel A.Y."/>
            <person name="Messina E."/>
            <person name="Yakimov M."/>
        </authorList>
    </citation>
    <scope>NUCLEOTIDE SEQUENCE [LARGE SCALE GENOMIC DNA]</scope>
    <source>
        <strain evidence="3 4">AB-hyl4</strain>
    </source>
</reference>
<feature type="domain" description="Glycosyl-hydrolase family 116 catalytic region" evidence="1">
    <location>
        <begin position="457"/>
        <end position="762"/>
    </location>
</feature>
<accession>A0ABV4U5A6</accession>
<keyword evidence="3" id="KW-0378">Hydrolase</keyword>